<keyword evidence="4" id="KW-1185">Reference proteome</keyword>
<evidence type="ECO:0000313" key="4">
    <source>
        <dbReference type="Proteomes" id="UP000807159"/>
    </source>
</evidence>
<reference evidence="3" key="1">
    <citation type="journal article" date="2021" name="J. Hered.">
        <title>Genome Assembly of Salicaceae Populus deltoides (Eastern Cottonwood) I-69 Based on Nanopore Sequencing and Hi-C Technologies.</title>
        <authorList>
            <person name="Bai S."/>
            <person name="Wu H."/>
            <person name="Zhang J."/>
            <person name="Pan Z."/>
            <person name="Zhao W."/>
            <person name="Li Z."/>
            <person name="Tong C."/>
        </authorList>
    </citation>
    <scope>NUCLEOTIDE SEQUENCE</scope>
    <source>
        <tissue evidence="3">Leaf</tissue>
    </source>
</reference>
<dbReference type="InterPro" id="IPR036249">
    <property type="entry name" value="Thioredoxin-like_sf"/>
</dbReference>
<dbReference type="EMBL" id="JACEGQ020000001">
    <property type="protein sequence ID" value="KAH8522156.1"/>
    <property type="molecule type" value="Genomic_DNA"/>
</dbReference>
<name>A0A8T2ZXN3_POPDE</name>
<dbReference type="Proteomes" id="UP000807159">
    <property type="component" value="Chromosome 1"/>
</dbReference>
<dbReference type="InterPro" id="IPR002109">
    <property type="entry name" value="Glutaredoxin"/>
</dbReference>
<dbReference type="PROSITE" id="PS51354">
    <property type="entry name" value="GLUTAREDOXIN_2"/>
    <property type="match status" value="1"/>
</dbReference>
<comment type="caution">
    <text evidence="3">The sequence shown here is derived from an EMBL/GenBank/DDBJ whole genome shotgun (WGS) entry which is preliminary data.</text>
</comment>
<dbReference type="AlphaFoldDB" id="A0A8T2ZXN3"/>
<dbReference type="SUPFAM" id="SSF52833">
    <property type="entry name" value="Thioredoxin-like"/>
    <property type="match status" value="1"/>
</dbReference>
<gene>
    <name evidence="3" type="ORF">H0E87_002968</name>
</gene>
<sequence length="299" mass="32952">MPSNVQAPILEKLNQFETDAPHSWDEVSKALEDLKPALSKKTPIATPPPPSQKAPYTTPTQLEAKLAPKPEKELKKTEPIRTGQLRKVEVVSKPESRVGTEPVIESGAGGAVRSVKENIFIVRDKLEREKGGKPVKKLDPLSGFEEKSPPSGANSVVLYTTSLRGVGKTFEDCTRVKTIFELHHVIFYERDVSLHGEFLNELRDLTGEGVSVPRVFIKGRYIGGVDEVVELNESGRLGRILVWARVERVEGRQACEGCGDARFVPCLECGGICKVLVDGVKERCGKCNENGWVRCPTCH</sequence>
<dbReference type="CDD" id="cd03031">
    <property type="entry name" value="GRX_GRX_like"/>
    <property type="match status" value="1"/>
</dbReference>
<feature type="domain" description="Glutaredoxin" evidence="2">
    <location>
        <begin position="156"/>
        <end position="222"/>
    </location>
</feature>
<feature type="region of interest" description="Disordered" evidence="1">
    <location>
        <begin position="34"/>
        <end position="80"/>
    </location>
</feature>
<dbReference type="PANTHER" id="PTHR45669:SF7">
    <property type="entry name" value="F1N19.7"/>
    <property type="match status" value="1"/>
</dbReference>
<proteinExistence type="predicted"/>
<dbReference type="Gene3D" id="3.40.30.10">
    <property type="entry name" value="Glutaredoxin"/>
    <property type="match status" value="1"/>
</dbReference>
<dbReference type="Pfam" id="PF00462">
    <property type="entry name" value="Glutaredoxin"/>
    <property type="match status" value="1"/>
</dbReference>
<dbReference type="PANTHER" id="PTHR45669">
    <property type="entry name" value="GLUTAREDOXIN DOMAIN-CONTAINING CYSTEINE-RICH PROTEIN CG12206-RELATED"/>
    <property type="match status" value="1"/>
</dbReference>
<evidence type="ECO:0000313" key="3">
    <source>
        <dbReference type="EMBL" id="KAH8522156.1"/>
    </source>
</evidence>
<evidence type="ECO:0000256" key="1">
    <source>
        <dbReference type="SAM" id="MobiDB-lite"/>
    </source>
</evidence>
<evidence type="ECO:0000259" key="2">
    <source>
        <dbReference type="Pfam" id="PF00462"/>
    </source>
</evidence>
<feature type="compositionally biased region" description="Basic and acidic residues" evidence="1">
    <location>
        <begin position="66"/>
        <end position="79"/>
    </location>
</feature>
<organism evidence="3 4">
    <name type="scientific">Populus deltoides</name>
    <name type="common">Eastern poplar</name>
    <name type="synonym">Eastern cottonwood</name>
    <dbReference type="NCBI Taxonomy" id="3696"/>
    <lineage>
        <taxon>Eukaryota</taxon>
        <taxon>Viridiplantae</taxon>
        <taxon>Streptophyta</taxon>
        <taxon>Embryophyta</taxon>
        <taxon>Tracheophyta</taxon>
        <taxon>Spermatophyta</taxon>
        <taxon>Magnoliopsida</taxon>
        <taxon>eudicotyledons</taxon>
        <taxon>Gunneridae</taxon>
        <taxon>Pentapetalae</taxon>
        <taxon>rosids</taxon>
        <taxon>fabids</taxon>
        <taxon>Malpighiales</taxon>
        <taxon>Salicaceae</taxon>
        <taxon>Saliceae</taxon>
        <taxon>Populus</taxon>
    </lineage>
</organism>
<protein>
    <recommendedName>
        <fullName evidence="2">Glutaredoxin domain-containing protein</fullName>
    </recommendedName>
</protein>
<accession>A0A8T2ZXN3</accession>
<dbReference type="Pfam" id="PF23733">
    <property type="entry name" value="GRXCR1-2_C"/>
    <property type="match status" value="1"/>
</dbReference>